<dbReference type="GO" id="GO:0005506">
    <property type="term" value="F:iron ion binding"/>
    <property type="evidence" value="ECO:0007669"/>
    <property type="project" value="InterPro"/>
</dbReference>
<organism evidence="3 4">
    <name type="scientific">Turnera subulata</name>
    <dbReference type="NCBI Taxonomy" id="218843"/>
    <lineage>
        <taxon>Eukaryota</taxon>
        <taxon>Viridiplantae</taxon>
        <taxon>Streptophyta</taxon>
        <taxon>Embryophyta</taxon>
        <taxon>Tracheophyta</taxon>
        <taxon>Spermatophyta</taxon>
        <taxon>Magnoliopsida</taxon>
        <taxon>eudicotyledons</taxon>
        <taxon>Gunneridae</taxon>
        <taxon>Pentapetalae</taxon>
        <taxon>rosids</taxon>
        <taxon>fabids</taxon>
        <taxon>Malpighiales</taxon>
        <taxon>Passifloraceae</taxon>
        <taxon>Turnera</taxon>
    </lineage>
</organism>
<feature type="compositionally biased region" description="Basic residues" evidence="2">
    <location>
        <begin position="582"/>
        <end position="595"/>
    </location>
</feature>
<dbReference type="Pfam" id="PF00067">
    <property type="entry name" value="p450"/>
    <property type="match status" value="3"/>
</dbReference>
<dbReference type="AlphaFoldDB" id="A0A9Q0JBQ7"/>
<evidence type="ECO:0000256" key="2">
    <source>
        <dbReference type="SAM" id="MobiDB-lite"/>
    </source>
</evidence>
<dbReference type="Gene3D" id="1.10.630.10">
    <property type="entry name" value="Cytochrome P450"/>
    <property type="match status" value="3"/>
</dbReference>
<evidence type="ECO:0000313" key="4">
    <source>
        <dbReference type="Proteomes" id="UP001141552"/>
    </source>
</evidence>
<dbReference type="InterPro" id="IPR036396">
    <property type="entry name" value="Cyt_P450_sf"/>
</dbReference>
<name>A0A9Q0JBQ7_9ROSI</name>
<feature type="region of interest" description="Disordered" evidence="2">
    <location>
        <begin position="577"/>
        <end position="600"/>
    </location>
</feature>
<comment type="caution">
    <text evidence="3">The sequence shown here is derived from an EMBL/GenBank/DDBJ whole genome shotgun (WGS) entry which is preliminary data.</text>
</comment>
<dbReference type="Proteomes" id="UP001141552">
    <property type="component" value="Unassembled WGS sequence"/>
</dbReference>
<dbReference type="GO" id="GO:0004497">
    <property type="term" value="F:monooxygenase activity"/>
    <property type="evidence" value="ECO:0007669"/>
    <property type="project" value="InterPro"/>
</dbReference>
<sequence>TLTLITLLNRRKSRVDSKKRPPGPPGWPVFGNMFDLGTLPHKTMSKLKAKYGPLLWLRLGYQNTLVIQSSKAAEELFKNHDSSFSDRAVPWVLTAHNYSSGSLVFRRYGPKWRTLRRLCSTEFMVTRRINDTVLLRRKCIDDMIRCIVKDVAAAQAKGESGEVNVGHYLFVMLFNLMGNLTLSQDLLNTQSRDGYEFFGAMDGIIKWVGRPNVADFLPILKWLDPQGLKKNMVKDLGRAMSIVEKFMRDRVAQKSDASKDFLSTLLEYEGDGKEGSHKLSDHDILVIVLRTWSILPVWSSLVISLTLITLITLLNRRKSRVGSKKRPPGPPGWPVFGNMFDLGTLPHQTMNKLKAKYGPLLWLRLGYQNTLVIQSSRAAEELFKNHDSSFSDRAVPWVLTAHNYCSGSLVFGRYGPEWRMVRRLCSTEFMVNKRINDTLLLRRKCIDDMIGYIVKDVAAAQAKGESGEVNVGHYLFVMLFNLMGNLTLSQDLLNSQSRDGYEFFDSMDGVLKGVGRPNVADFLPMLKWLDPQGLKKNMVKDLGRAMRIIEKFMRVRVAQKSDTSKDLLNTLLEYEGDGKEGSHKRKSRVGSKKRPPGPPGWPVFGNMFDLGTLPHKTMNKLKAKYGPLLWLRLGYQNTLVIQSSRAAVELFKNHDSSFSDRAVPWVLTAHNYSSGSPVFSRYGPEWRMLRRLCSAEFMVNKRINDTVLLRRKCIDDMIGYIMKDVAAAQAKGESGEVNVSYYLFVILFNMMGNLTLSQDLLNSQSRDGYEFFDAMDGVLKGIGAPNVADFLPILKWLDPQGHRKNMVTDLGRAMRIVEKFMRDRVAQESDTSKDFLSTLLEYEGDGKEGSHKLSDHDILIIV</sequence>
<dbReference type="PANTHER" id="PTHR47950">
    <property type="entry name" value="CYTOCHROME P450, FAMILY 76, SUBFAMILY C, POLYPEPTIDE 5-RELATED"/>
    <property type="match status" value="1"/>
</dbReference>
<dbReference type="GO" id="GO:0016705">
    <property type="term" value="F:oxidoreductase activity, acting on paired donors, with incorporation or reduction of molecular oxygen"/>
    <property type="evidence" value="ECO:0007669"/>
    <property type="project" value="InterPro"/>
</dbReference>
<evidence type="ECO:0008006" key="5">
    <source>
        <dbReference type="Google" id="ProtNLM"/>
    </source>
</evidence>
<proteinExistence type="inferred from homology"/>
<reference evidence="3" key="2">
    <citation type="journal article" date="2023" name="Plants (Basel)">
        <title>Annotation of the Turnera subulata (Passifloraceae) Draft Genome Reveals the S-Locus Evolved after the Divergence of Turneroideae from Passifloroideae in a Stepwise Manner.</title>
        <authorList>
            <person name="Henning P.M."/>
            <person name="Roalson E.H."/>
            <person name="Mir W."/>
            <person name="McCubbin A.G."/>
            <person name="Shore J.S."/>
        </authorList>
    </citation>
    <scope>NUCLEOTIDE SEQUENCE</scope>
    <source>
        <strain evidence="3">F60SS</strain>
    </source>
</reference>
<dbReference type="InterPro" id="IPR001128">
    <property type="entry name" value="Cyt_P450"/>
</dbReference>
<gene>
    <name evidence="3" type="ORF">Tsubulata_038993</name>
</gene>
<feature type="non-terminal residue" evidence="3">
    <location>
        <position position="1"/>
    </location>
</feature>
<protein>
    <recommendedName>
        <fullName evidence="5">Cytochrome P450</fullName>
    </recommendedName>
</protein>
<dbReference type="EMBL" id="JAKUCV010004348">
    <property type="protein sequence ID" value="KAJ4835663.1"/>
    <property type="molecule type" value="Genomic_DNA"/>
</dbReference>
<dbReference type="SUPFAM" id="SSF48264">
    <property type="entry name" value="Cytochrome P450"/>
    <property type="match status" value="3"/>
</dbReference>
<comment type="similarity">
    <text evidence="1">Belongs to the cytochrome P450 family.</text>
</comment>
<evidence type="ECO:0000313" key="3">
    <source>
        <dbReference type="EMBL" id="KAJ4835663.1"/>
    </source>
</evidence>
<dbReference type="OrthoDB" id="1055148at2759"/>
<feature type="non-terminal residue" evidence="3">
    <location>
        <position position="862"/>
    </location>
</feature>
<dbReference type="GO" id="GO:0020037">
    <property type="term" value="F:heme binding"/>
    <property type="evidence" value="ECO:0007669"/>
    <property type="project" value="InterPro"/>
</dbReference>
<accession>A0A9Q0JBQ7</accession>
<reference evidence="3" key="1">
    <citation type="submission" date="2022-02" db="EMBL/GenBank/DDBJ databases">
        <authorList>
            <person name="Henning P.M."/>
            <person name="McCubbin A.G."/>
            <person name="Shore J.S."/>
        </authorList>
    </citation>
    <scope>NUCLEOTIDE SEQUENCE</scope>
    <source>
        <strain evidence="3">F60SS</strain>
        <tissue evidence="3">Leaves</tissue>
    </source>
</reference>
<evidence type="ECO:0000256" key="1">
    <source>
        <dbReference type="ARBA" id="ARBA00010617"/>
    </source>
</evidence>
<keyword evidence="4" id="KW-1185">Reference proteome</keyword>
<dbReference type="PANTHER" id="PTHR47950:SF15">
    <property type="entry name" value="CYTOCHROME P450"/>
    <property type="match status" value="1"/>
</dbReference>